<evidence type="ECO:0000256" key="2">
    <source>
        <dbReference type="SAM" id="Phobius"/>
    </source>
</evidence>
<proteinExistence type="predicted"/>
<gene>
    <name evidence="3" type="ORF">SAMN05421580_106195</name>
</gene>
<feature type="compositionally biased region" description="Pro residues" evidence="1">
    <location>
        <begin position="51"/>
        <end position="62"/>
    </location>
</feature>
<feature type="compositionally biased region" description="Basic and acidic residues" evidence="1">
    <location>
        <begin position="150"/>
        <end position="160"/>
    </location>
</feature>
<feature type="region of interest" description="Disordered" evidence="1">
    <location>
        <begin position="1"/>
        <end position="101"/>
    </location>
</feature>
<organism evidence="3 4">
    <name type="scientific">Rhodobacter aestuarii</name>
    <dbReference type="NCBI Taxonomy" id="453582"/>
    <lineage>
        <taxon>Bacteria</taxon>
        <taxon>Pseudomonadati</taxon>
        <taxon>Pseudomonadota</taxon>
        <taxon>Alphaproteobacteria</taxon>
        <taxon>Rhodobacterales</taxon>
        <taxon>Rhodobacter group</taxon>
        <taxon>Rhodobacter</taxon>
    </lineage>
</organism>
<name>A0A1N7MU45_9RHOB</name>
<feature type="compositionally biased region" description="Polar residues" evidence="1">
    <location>
        <begin position="30"/>
        <end position="44"/>
    </location>
</feature>
<dbReference type="AlphaFoldDB" id="A0A1N7MU45"/>
<dbReference type="RefSeq" id="WP_076484975.1">
    <property type="nucleotide sequence ID" value="NZ_FTOG01000006.1"/>
</dbReference>
<accession>A0A1N7MU45</accession>
<feature type="compositionally biased region" description="Basic and acidic residues" evidence="1">
    <location>
        <begin position="194"/>
        <end position="205"/>
    </location>
</feature>
<feature type="compositionally biased region" description="Acidic residues" evidence="1">
    <location>
        <begin position="179"/>
        <end position="193"/>
    </location>
</feature>
<keyword evidence="4" id="KW-1185">Reference proteome</keyword>
<dbReference type="STRING" id="453582.SAMN05421580_106195"/>
<evidence type="ECO:0000313" key="3">
    <source>
        <dbReference type="EMBL" id="SIS89655.1"/>
    </source>
</evidence>
<feature type="region of interest" description="Disordered" evidence="1">
    <location>
        <begin position="126"/>
        <end position="212"/>
    </location>
</feature>
<feature type="transmembrane region" description="Helical" evidence="2">
    <location>
        <begin position="219"/>
        <end position="240"/>
    </location>
</feature>
<dbReference type="Proteomes" id="UP000186221">
    <property type="component" value="Unassembled WGS sequence"/>
</dbReference>
<sequence length="241" mass="24500">MLTPVPTTTVPTAPGTTPLPLPHGAEAAQTRAQHALPQTLTAQQPSRPASGAPPPSTPPPAAENPAQAAQTRAGSATLPLPETTLASGATAAQPGASTATPGSLVAAQMLGMETAPLQALLAQQAATRALPHPVRRSEPRPDAPAAATDHTPDDTFDPKAPHLPQTLHGHHSANSSANMDEDSLEVDEAPEDAAPERAETRRDVALHPPPPDALPGTAITPWVLAGAVFVGTFSLTLLLLA</sequence>
<evidence type="ECO:0000256" key="1">
    <source>
        <dbReference type="SAM" id="MobiDB-lite"/>
    </source>
</evidence>
<keyword evidence="2" id="KW-0812">Transmembrane</keyword>
<reference evidence="4" key="1">
    <citation type="submission" date="2017-01" db="EMBL/GenBank/DDBJ databases">
        <authorList>
            <person name="Varghese N."/>
            <person name="Submissions S."/>
        </authorList>
    </citation>
    <scope>NUCLEOTIDE SEQUENCE [LARGE SCALE GENOMIC DNA]</scope>
    <source>
        <strain evidence="4">DSM 19945</strain>
    </source>
</reference>
<keyword evidence="2" id="KW-0472">Membrane</keyword>
<keyword evidence="2" id="KW-1133">Transmembrane helix</keyword>
<feature type="compositionally biased region" description="Low complexity" evidence="1">
    <location>
        <begin position="1"/>
        <end position="18"/>
    </location>
</feature>
<evidence type="ECO:0000313" key="4">
    <source>
        <dbReference type="Proteomes" id="UP000186221"/>
    </source>
</evidence>
<protein>
    <submittedName>
        <fullName evidence="3">Uncharacterized protein</fullName>
    </submittedName>
</protein>
<dbReference type="EMBL" id="FTOG01000006">
    <property type="protein sequence ID" value="SIS89655.1"/>
    <property type="molecule type" value="Genomic_DNA"/>
</dbReference>